<protein>
    <submittedName>
        <fullName evidence="1">Uncharacterized protein</fullName>
    </submittedName>
</protein>
<accession>A0A444VKW3</accession>
<comment type="caution">
    <text evidence="1">The sequence shown here is derived from an EMBL/GenBank/DDBJ whole genome shotgun (WGS) entry which is preliminary data.</text>
</comment>
<organism evidence="1 2">
    <name type="scientific">Flagellimonas olearia</name>
    <dbReference type="NCBI Taxonomy" id="552546"/>
    <lineage>
        <taxon>Bacteria</taxon>
        <taxon>Pseudomonadati</taxon>
        <taxon>Bacteroidota</taxon>
        <taxon>Flavobacteriia</taxon>
        <taxon>Flavobacteriales</taxon>
        <taxon>Flavobacteriaceae</taxon>
        <taxon>Flagellimonas</taxon>
    </lineage>
</organism>
<gene>
    <name evidence="1" type="ORF">DN53_14565</name>
</gene>
<reference evidence="1 2" key="1">
    <citation type="submission" date="2014-04" db="EMBL/GenBank/DDBJ databases">
        <title>Whole genome of Muricauda olearia.</title>
        <authorList>
            <person name="Zhang X.-H."/>
            <person name="Tang K."/>
        </authorList>
    </citation>
    <scope>NUCLEOTIDE SEQUENCE [LARGE SCALE GENOMIC DNA]</scope>
    <source>
        <strain evidence="1 2">Th120</strain>
    </source>
</reference>
<evidence type="ECO:0000313" key="2">
    <source>
        <dbReference type="Proteomes" id="UP000290261"/>
    </source>
</evidence>
<keyword evidence="2" id="KW-1185">Reference proteome</keyword>
<dbReference type="AlphaFoldDB" id="A0A444VKW3"/>
<dbReference type="Proteomes" id="UP000290261">
    <property type="component" value="Unassembled WGS sequence"/>
</dbReference>
<dbReference type="EMBL" id="JJMP01000006">
    <property type="protein sequence ID" value="RYC51416.1"/>
    <property type="molecule type" value="Genomic_DNA"/>
</dbReference>
<name>A0A444VKW3_9FLAO</name>
<evidence type="ECO:0000313" key="1">
    <source>
        <dbReference type="EMBL" id="RYC51416.1"/>
    </source>
</evidence>
<proteinExistence type="predicted"/>
<sequence length="82" mass="9834">MKKNRLSVDSIHPINPYFRVSTFKKMLKQGSSTTYWINLPLKTFPWFKEYQIFLESKILRPKSDFHSCITILFIEFTRISSL</sequence>